<dbReference type="FunCoup" id="B4J1D0">
    <property type="interactions" value="24"/>
</dbReference>
<evidence type="ECO:0000313" key="10">
    <source>
        <dbReference type="EMBL" id="EDV95821.1"/>
    </source>
</evidence>
<organism evidence="11">
    <name type="scientific">Drosophila grimshawi</name>
    <name type="common">Hawaiian fruit fly</name>
    <name type="synonym">Idiomyia grimshawi</name>
    <dbReference type="NCBI Taxonomy" id="7222"/>
    <lineage>
        <taxon>Eukaryota</taxon>
        <taxon>Metazoa</taxon>
        <taxon>Ecdysozoa</taxon>
        <taxon>Arthropoda</taxon>
        <taxon>Hexapoda</taxon>
        <taxon>Insecta</taxon>
        <taxon>Pterygota</taxon>
        <taxon>Neoptera</taxon>
        <taxon>Endopterygota</taxon>
        <taxon>Diptera</taxon>
        <taxon>Brachycera</taxon>
        <taxon>Muscomorpha</taxon>
        <taxon>Ephydroidea</taxon>
        <taxon>Drosophilidae</taxon>
        <taxon>Drosophila</taxon>
        <taxon>Hawaiian Drosophila</taxon>
    </lineage>
</organism>
<accession>B4J1D0</accession>
<dbReference type="InterPro" id="IPR009003">
    <property type="entry name" value="Peptidase_S1_PA"/>
</dbReference>
<evidence type="ECO:0000256" key="8">
    <source>
        <dbReference type="SAM" id="SignalP"/>
    </source>
</evidence>
<dbReference type="AlphaFoldDB" id="B4J1D0"/>
<dbReference type="HOGENOM" id="CLU_006842_7_1_1"/>
<dbReference type="GO" id="GO:0004252">
    <property type="term" value="F:serine-type endopeptidase activity"/>
    <property type="evidence" value="ECO:0007669"/>
    <property type="project" value="InterPro"/>
</dbReference>
<dbReference type="InterPro" id="IPR018114">
    <property type="entry name" value="TRYPSIN_HIS"/>
</dbReference>
<keyword evidence="7" id="KW-1015">Disulfide bond</keyword>
<feature type="domain" description="Peptidase S1" evidence="9">
    <location>
        <begin position="39"/>
        <end position="268"/>
    </location>
</feature>
<name>B4J1D0_DROGR</name>
<evidence type="ECO:0000313" key="11">
    <source>
        <dbReference type="Proteomes" id="UP000001070"/>
    </source>
</evidence>
<dbReference type="CDD" id="cd00190">
    <property type="entry name" value="Tryp_SPc"/>
    <property type="match status" value="1"/>
</dbReference>
<dbReference type="PRINTS" id="PR00722">
    <property type="entry name" value="CHYMOTRYPSIN"/>
</dbReference>
<dbReference type="FunFam" id="2.40.10.10:FF:000034">
    <property type="entry name" value="Eupolytin"/>
    <property type="match status" value="1"/>
</dbReference>
<evidence type="ECO:0000256" key="3">
    <source>
        <dbReference type="ARBA" id="ARBA00022729"/>
    </source>
</evidence>
<comment type="similarity">
    <text evidence="1">Belongs to the peptidase S1 family.</text>
</comment>
<dbReference type="SUPFAM" id="SSF50494">
    <property type="entry name" value="Trypsin-like serine proteases"/>
    <property type="match status" value="1"/>
</dbReference>
<dbReference type="GO" id="GO:0006508">
    <property type="term" value="P:proteolysis"/>
    <property type="evidence" value="ECO:0007669"/>
    <property type="project" value="UniProtKB-KW"/>
</dbReference>
<evidence type="ECO:0000256" key="1">
    <source>
        <dbReference type="ARBA" id="ARBA00007664"/>
    </source>
</evidence>
<dbReference type="KEGG" id="dgr:6557348"/>
<dbReference type="PANTHER" id="PTHR24276:SF94">
    <property type="entry name" value="AT20289P-RELATED"/>
    <property type="match status" value="1"/>
</dbReference>
<dbReference type="MEROPS" id="S01.A16"/>
<feature type="signal peptide" evidence="8">
    <location>
        <begin position="1"/>
        <end position="17"/>
    </location>
</feature>
<keyword evidence="6" id="KW-0865">Zymogen</keyword>
<keyword evidence="5" id="KW-0720">Serine protease</keyword>
<dbReference type="PhylomeDB" id="B4J1D0"/>
<evidence type="ECO:0000259" key="9">
    <source>
        <dbReference type="PROSITE" id="PS50240"/>
    </source>
</evidence>
<keyword evidence="2" id="KW-0645">Protease</keyword>
<proteinExistence type="inferred from homology"/>
<dbReference type="PROSITE" id="PS50240">
    <property type="entry name" value="TRYPSIN_DOM"/>
    <property type="match status" value="1"/>
</dbReference>
<evidence type="ECO:0000256" key="4">
    <source>
        <dbReference type="ARBA" id="ARBA00022801"/>
    </source>
</evidence>
<evidence type="ECO:0000256" key="2">
    <source>
        <dbReference type="ARBA" id="ARBA00022670"/>
    </source>
</evidence>
<dbReference type="Gene3D" id="2.40.10.10">
    <property type="entry name" value="Trypsin-like serine proteases"/>
    <property type="match status" value="1"/>
</dbReference>
<dbReference type="EMBL" id="CH916366">
    <property type="protein sequence ID" value="EDV95821.1"/>
    <property type="molecule type" value="Genomic_DNA"/>
</dbReference>
<evidence type="ECO:0000256" key="7">
    <source>
        <dbReference type="ARBA" id="ARBA00023157"/>
    </source>
</evidence>
<dbReference type="InterPro" id="IPR001254">
    <property type="entry name" value="Trypsin_dom"/>
</dbReference>
<dbReference type="OMA" id="WGLINAK"/>
<dbReference type="InParanoid" id="B4J1D0"/>
<evidence type="ECO:0000256" key="6">
    <source>
        <dbReference type="ARBA" id="ARBA00023145"/>
    </source>
</evidence>
<dbReference type="eggNOG" id="KOG3627">
    <property type="taxonomic scope" value="Eukaryota"/>
</dbReference>
<dbReference type="STRING" id="7222.B4J1D0"/>
<reference evidence="10 11" key="1">
    <citation type="journal article" date="2007" name="Nature">
        <title>Evolution of genes and genomes on the Drosophila phylogeny.</title>
        <authorList>
            <consortium name="Drosophila 12 Genomes Consortium"/>
            <person name="Clark A.G."/>
            <person name="Eisen M.B."/>
            <person name="Smith D.R."/>
            <person name="Bergman C.M."/>
            <person name="Oliver B."/>
            <person name="Markow T.A."/>
            <person name="Kaufman T.C."/>
            <person name="Kellis M."/>
            <person name="Gelbart W."/>
            <person name="Iyer V.N."/>
            <person name="Pollard D.A."/>
            <person name="Sackton T.B."/>
            <person name="Larracuente A.M."/>
            <person name="Singh N.D."/>
            <person name="Abad J.P."/>
            <person name="Abt D.N."/>
            <person name="Adryan B."/>
            <person name="Aguade M."/>
            <person name="Akashi H."/>
            <person name="Anderson W.W."/>
            <person name="Aquadro C.F."/>
            <person name="Ardell D.H."/>
            <person name="Arguello R."/>
            <person name="Artieri C.G."/>
            <person name="Barbash D.A."/>
            <person name="Barker D."/>
            <person name="Barsanti P."/>
            <person name="Batterham P."/>
            <person name="Batzoglou S."/>
            <person name="Begun D."/>
            <person name="Bhutkar A."/>
            <person name="Blanco E."/>
            <person name="Bosak S.A."/>
            <person name="Bradley R.K."/>
            <person name="Brand A.D."/>
            <person name="Brent M.R."/>
            <person name="Brooks A.N."/>
            <person name="Brown R.H."/>
            <person name="Butlin R.K."/>
            <person name="Caggese C."/>
            <person name="Calvi B.R."/>
            <person name="Bernardo de Carvalho A."/>
            <person name="Caspi A."/>
            <person name="Castrezana S."/>
            <person name="Celniker S.E."/>
            <person name="Chang J.L."/>
            <person name="Chapple C."/>
            <person name="Chatterji S."/>
            <person name="Chinwalla A."/>
            <person name="Civetta A."/>
            <person name="Clifton S.W."/>
            <person name="Comeron J.M."/>
            <person name="Costello J.C."/>
            <person name="Coyne J.A."/>
            <person name="Daub J."/>
            <person name="David R.G."/>
            <person name="Delcher A.L."/>
            <person name="Delehaunty K."/>
            <person name="Do C.B."/>
            <person name="Ebling H."/>
            <person name="Edwards K."/>
            <person name="Eickbush T."/>
            <person name="Evans J.D."/>
            <person name="Filipski A."/>
            <person name="Findeiss S."/>
            <person name="Freyhult E."/>
            <person name="Fulton L."/>
            <person name="Fulton R."/>
            <person name="Garcia A.C."/>
            <person name="Gardiner A."/>
            <person name="Garfield D.A."/>
            <person name="Garvin B.E."/>
            <person name="Gibson G."/>
            <person name="Gilbert D."/>
            <person name="Gnerre S."/>
            <person name="Godfrey J."/>
            <person name="Good R."/>
            <person name="Gotea V."/>
            <person name="Gravely B."/>
            <person name="Greenberg A.J."/>
            <person name="Griffiths-Jones S."/>
            <person name="Gross S."/>
            <person name="Guigo R."/>
            <person name="Gustafson E.A."/>
            <person name="Haerty W."/>
            <person name="Hahn M.W."/>
            <person name="Halligan D.L."/>
            <person name="Halpern A.L."/>
            <person name="Halter G.M."/>
            <person name="Han M.V."/>
            <person name="Heger A."/>
            <person name="Hillier L."/>
            <person name="Hinrichs A.S."/>
            <person name="Holmes I."/>
            <person name="Hoskins R.A."/>
            <person name="Hubisz M.J."/>
            <person name="Hultmark D."/>
            <person name="Huntley M.A."/>
            <person name="Jaffe D.B."/>
            <person name="Jagadeeshan S."/>
            <person name="Jeck W.R."/>
            <person name="Johnson J."/>
            <person name="Jones C.D."/>
            <person name="Jordan W.C."/>
            <person name="Karpen G.H."/>
            <person name="Kataoka E."/>
            <person name="Keightley P.D."/>
            <person name="Kheradpour P."/>
            <person name="Kirkness E.F."/>
            <person name="Koerich L.B."/>
            <person name="Kristiansen K."/>
            <person name="Kudrna D."/>
            <person name="Kulathinal R.J."/>
            <person name="Kumar S."/>
            <person name="Kwok R."/>
            <person name="Lander E."/>
            <person name="Langley C.H."/>
            <person name="Lapoint R."/>
            <person name="Lazzaro B.P."/>
            <person name="Lee S.J."/>
            <person name="Levesque L."/>
            <person name="Li R."/>
            <person name="Lin C.F."/>
            <person name="Lin M.F."/>
            <person name="Lindblad-Toh K."/>
            <person name="Llopart A."/>
            <person name="Long M."/>
            <person name="Low L."/>
            <person name="Lozovsky E."/>
            <person name="Lu J."/>
            <person name="Luo M."/>
            <person name="Machado C.A."/>
            <person name="Makalowski W."/>
            <person name="Marzo M."/>
            <person name="Matsuda M."/>
            <person name="Matzkin L."/>
            <person name="McAllister B."/>
            <person name="McBride C.S."/>
            <person name="McKernan B."/>
            <person name="McKernan K."/>
            <person name="Mendez-Lago M."/>
            <person name="Minx P."/>
            <person name="Mollenhauer M.U."/>
            <person name="Montooth K."/>
            <person name="Mount S.M."/>
            <person name="Mu X."/>
            <person name="Myers E."/>
            <person name="Negre B."/>
            <person name="Newfeld S."/>
            <person name="Nielsen R."/>
            <person name="Noor M.A."/>
            <person name="O'Grady P."/>
            <person name="Pachter L."/>
            <person name="Papaceit M."/>
            <person name="Parisi M.J."/>
            <person name="Parisi M."/>
            <person name="Parts L."/>
            <person name="Pedersen J.S."/>
            <person name="Pesole G."/>
            <person name="Phillippy A.M."/>
            <person name="Ponting C.P."/>
            <person name="Pop M."/>
            <person name="Porcelli D."/>
            <person name="Powell J.R."/>
            <person name="Prohaska S."/>
            <person name="Pruitt K."/>
            <person name="Puig M."/>
            <person name="Quesneville H."/>
            <person name="Ram K.R."/>
            <person name="Rand D."/>
            <person name="Rasmussen M.D."/>
            <person name="Reed L.K."/>
            <person name="Reenan R."/>
            <person name="Reily A."/>
            <person name="Remington K.A."/>
            <person name="Rieger T.T."/>
            <person name="Ritchie M.G."/>
            <person name="Robin C."/>
            <person name="Rogers Y.H."/>
            <person name="Rohde C."/>
            <person name="Rozas J."/>
            <person name="Rubenfield M.J."/>
            <person name="Ruiz A."/>
            <person name="Russo S."/>
            <person name="Salzberg S.L."/>
            <person name="Sanchez-Gracia A."/>
            <person name="Saranga D.J."/>
            <person name="Sato H."/>
            <person name="Schaeffer S.W."/>
            <person name="Schatz M.C."/>
            <person name="Schlenke T."/>
            <person name="Schwartz R."/>
            <person name="Segarra C."/>
            <person name="Singh R.S."/>
            <person name="Sirot L."/>
            <person name="Sirota M."/>
            <person name="Sisneros N.B."/>
            <person name="Smith C.D."/>
            <person name="Smith T.F."/>
            <person name="Spieth J."/>
            <person name="Stage D.E."/>
            <person name="Stark A."/>
            <person name="Stephan W."/>
            <person name="Strausberg R.L."/>
            <person name="Strempel S."/>
            <person name="Sturgill D."/>
            <person name="Sutton G."/>
            <person name="Sutton G.G."/>
            <person name="Tao W."/>
            <person name="Teichmann S."/>
            <person name="Tobari Y.N."/>
            <person name="Tomimura Y."/>
            <person name="Tsolas J.M."/>
            <person name="Valente V.L."/>
            <person name="Venter E."/>
            <person name="Venter J.C."/>
            <person name="Vicario S."/>
            <person name="Vieira F.G."/>
            <person name="Vilella A.J."/>
            <person name="Villasante A."/>
            <person name="Walenz B."/>
            <person name="Wang J."/>
            <person name="Wasserman M."/>
            <person name="Watts T."/>
            <person name="Wilson D."/>
            <person name="Wilson R.K."/>
            <person name="Wing R.A."/>
            <person name="Wolfner M.F."/>
            <person name="Wong A."/>
            <person name="Wong G.K."/>
            <person name="Wu C.I."/>
            <person name="Wu G."/>
            <person name="Yamamoto D."/>
            <person name="Yang H.P."/>
            <person name="Yang S.P."/>
            <person name="Yorke J.A."/>
            <person name="Yoshida K."/>
            <person name="Zdobnov E."/>
            <person name="Zhang P."/>
            <person name="Zhang Y."/>
            <person name="Zimin A.V."/>
            <person name="Baldwin J."/>
            <person name="Abdouelleil A."/>
            <person name="Abdulkadir J."/>
            <person name="Abebe A."/>
            <person name="Abera B."/>
            <person name="Abreu J."/>
            <person name="Acer S.C."/>
            <person name="Aftuck L."/>
            <person name="Alexander A."/>
            <person name="An P."/>
            <person name="Anderson E."/>
            <person name="Anderson S."/>
            <person name="Arachi H."/>
            <person name="Azer M."/>
            <person name="Bachantsang P."/>
            <person name="Barry A."/>
            <person name="Bayul T."/>
            <person name="Berlin A."/>
            <person name="Bessette D."/>
            <person name="Bloom T."/>
            <person name="Blye J."/>
            <person name="Boguslavskiy L."/>
            <person name="Bonnet C."/>
            <person name="Boukhgalter B."/>
            <person name="Bourzgui I."/>
            <person name="Brown A."/>
            <person name="Cahill P."/>
            <person name="Channer S."/>
            <person name="Cheshatsang Y."/>
            <person name="Chuda L."/>
            <person name="Citroen M."/>
            <person name="Collymore A."/>
            <person name="Cooke P."/>
            <person name="Costello M."/>
            <person name="D'Aco K."/>
            <person name="Daza R."/>
            <person name="De Haan G."/>
            <person name="DeGray S."/>
            <person name="DeMaso C."/>
            <person name="Dhargay N."/>
            <person name="Dooley K."/>
            <person name="Dooley E."/>
            <person name="Doricent M."/>
            <person name="Dorje P."/>
            <person name="Dorjee K."/>
            <person name="Dupes A."/>
            <person name="Elong R."/>
            <person name="Falk J."/>
            <person name="Farina A."/>
            <person name="Faro S."/>
            <person name="Ferguson D."/>
            <person name="Fisher S."/>
            <person name="Foley C.D."/>
            <person name="Franke A."/>
            <person name="Friedrich D."/>
            <person name="Gadbois L."/>
            <person name="Gearin G."/>
            <person name="Gearin C.R."/>
            <person name="Giannoukos G."/>
            <person name="Goode T."/>
            <person name="Graham J."/>
            <person name="Grandbois E."/>
            <person name="Grewal S."/>
            <person name="Gyaltsen K."/>
            <person name="Hafez N."/>
            <person name="Hagos B."/>
            <person name="Hall J."/>
            <person name="Henson C."/>
            <person name="Hollinger A."/>
            <person name="Honan T."/>
            <person name="Huard M.D."/>
            <person name="Hughes L."/>
            <person name="Hurhula B."/>
            <person name="Husby M.E."/>
            <person name="Kamat A."/>
            <person name="Kanga B."/>
            <person name="Kashin S."/>
            <person name="Khazanovich D."/>
            <person name="Kisner P."/>
            <person name="Lance K."/>
            <person name="Lara M."/>
            <person name="Lee W."/>
            <person name="Lennon N."/>
            <person name="Letendre F."/>
            <person name="LeVine R."/>
            <person name="Lipovsky A."/>
            <person name="Liu X."/>
            <person name="Liu J."/>
            <person name="Liu S."/>
            <person name="Lokyitsang T."/>
            <person name="Lokyitsang Y."/>
            <person name="Lubonja R."/>
            <person name="Lui A."/>
            <person name="MacDonald P."/>
            <person name="Magnisalis V."/>
            <person name="Maru K."/>
            <person name="Matthews C."/>
            <person name="McCusker W."/>
            <person name="McDonough S."/>
            <person name="Mehta T."/>
            <person name="Meldrim J."/>
            <person name="Meneus L."/>
            <person name="Mihai O."/>
            <person name="Mihalev A."/>
            <person name="Mihova T."/>
            <person name="Mittelman R."/>
            <person name="Mlenga V."/>
            <person name="Montmayeur A."/>
            <person name="Mulrain L."/>
            <person name="Navidi A."/>
            <person name="Naylor J."/>
            <person name="Negash T."/>
            <person name="Nguyen T."/>
            <person name="Nguyen N."/>
            <person name="Nicol R."/>
            <person name="Norbu C."/>
            <person name="Norbu N."/>
            <person name="Novod N."/>
            <person name="O'Neill B."/>
            <person name="Osman S."/>
            <person name="Markiewicz E."/>
            <person name="Oyono O.L."/>
            <person name="Patti C."/>
            <person name="Phunkhang P."/>
            <person name="Pierre F."/>
            <person name="Priest M."/>
            <person name="Raghuraman S."/>
            <person name="Rege F."/>
            <person name="Reyes R."/>
            <person name="Rise C."/>
            <person name="Rogov P."/>
            <person name="Ross K."/>
            <person name="Ryan E."/>
            <person name="Settipalli S."/>
            <person name="Shea T."/>
            <person name="Sherpa N."/>
            <person name="Shi L."/>
            <person name="Shih D."/>
            <person name="Sparrow T."/>
            <person name="Spaulding J."/>
            <person name="Stalker J."/>
            <person name="Stange-Thomann N."/>
            <person name="Stavropoulos S."/>
            <person name="Stone C."/>
            <person name="Strader C."/>
            <person name="Tesfaye S."/>
            <person name="Thomson T."/>
            <person name="Thoulutsang Y."/>
            <person name="Thoulutsang D."/>
            <person name="Topham K."/>
            <person name="Topping I."/>
            <person name="Tsamla T."/>
            <person name="Vassiliev H."/>
            <person name="Vo A."/>
            <person name="Wangchuk T."/>
            <person name="Wangdi T."/>
            <person name="Weiand M."/>
            <person name="Wilkinson J."/>
            <person name="Wilson A."/>
            <person name="Yadav S."/>
            <person name="Young G."/>
            <person name="Yu Q."/>
            <person name="Zembek L."/>
            <person name="Zhong D."/>
            <person name="Zimmer A."/>
            <person name="Zwirko Z."/>
            <person name="Jaffe D.B."/>
            <person name="Alvarez P."/>
            <person name="Brockman W."/>
            <person name="Butler J."/>
            <person name="Chin C."/>
            <person name="Gnerre S."/>
            <person name="Grabherr M."/>
            <person name="Kleber M."/>
            <person name="Mauceli E."/>
            <person name="MacCallum I."/>
        </authorList>
    </citation>
    <scope>NUCLEOTIDE SEQUENCE [LARGE SCALE GENOMIC DNA]</scope>
    <source>
        <strain evidence="11">Tucson 15287-2541.00</strain>
    </source>
</reference>
<dbReference type="InterPro" id="IPR001314">
    <property type="entry name" value="Peptidase_S1A"/>
</dbReference>
<protein>
    <submittedName>
        <fullName evidence="10">GH15562</fullName>
    </submittedName>
</protein>
<dbReference type="OrthoDB" id="10051896at2759"/>
<keyword evidence="11" id="KW-1185">Reference proteome</keyword>
<evidence type="ECO:0000256" key="5">
    <source>
        <dbReference type="ARBA" id="ARBA00022825"/>
    </source>
</evidence>
<dbReference type="InterPro" id="IPR043504">
    <property type="entry name" value="Peptidase_S1_PA_chymotrypsin"/>
</dbReference>
<dbReference type="PANTHER" id="PTHR24276">
    <property type="entry name" value="POLYSERASE-RELATED"/>
    <property type="match status" value="1"/>
</dbReference>
<dbReference type="SMR" id="B4J1D0"/>
<keyword evidence="3 8" id="KW-0732">Signal</keyword>
<dbReference type="PROSITE" id="PS00134">
    <property type="entry name" value="TRYPSIN_HIS"/>
    <property type="match status" value="1"/>
</dbReference>
<keyword evidence="4" id="KW-0378">Hydrolase</keyword>
<gene>
    <name evidence="10" type="primary">Dgri\GH15562</name>
    <name evidence="10" type="ORF">Dgri_GH15562</name>
</gene>
<dbReference type="InterPro" id="IPR050430">
    <property type="entry name" value="Peptidase_S1"/>
</dbReference>
<dbReference type="Proteomes" id="UP000001070">
    <property type="component" value="Unassembled WGS sequence"/>
</dbReference>
<sequence>MDSLLMLLLLLLPLGRGNNLDDFPGLEKILLPASAHMRVVGGEATTIDKLGGYIVALRYLGNFVCGGALLNERIVLSAAHCFIGRQKRYQWTIEGGISRLDENGTKVVLKEYIVPSIFDEDTMHMDVAVLLLSEPLKGKNIVPIALCNHHLIEGRDLTVSGWGLTDPRATLVQQQLRTVIVPVVKKSKCKKVYKKSSKITDAMFCAGLKSGKDACTFDSGGPLVYYPPNAEKQLCGIVSFGIGCASVKYPGVYTDVNYVKPFILASIDTLNSLP</sequence>
<feature type="chain" id="PRO_5002811333" evidence="8">
    <location>
        <begin position="18"/>
        <end position="274"/>
    </location>
</feature>
<dbReference type="Pfam" id="PF00089">
    <property type="entry name" value="Trypsin"/>
    <property type="match status" value="1"/>
</dbReference>
<dbReference type="SMART" id="SM00020">
    <property type="entry name" value="Tryp_SPc"/>
    <property type="match status" value="1"/>
</dbReference>